<comment type="similarity">
    <text evidence="1">Belongs to the LysR transcriptional regulatory family.</text>
</comment>
<dbReference type="InterPro" id="IPR000847">
    <property type="entry name" value="LysR_HTH_N"/>
</dbReference>
<reference evidence="6" key="1">
    <citation type="submission" date="2020-10" db="EMBL/GenBank/DDBJ databases">
        <authorList>
            <person name="Castelo-Branco R."/>
            <person name="Eusebio N."/>
            <person name="Adriana R."/>
            <person name="Vieira A."/>
            <person name="Brugerolle De Fraissinette N."/>
            <person name="Rezende De Castro R."/>
            <person name="Schneider M.P."/>
            <person name="Vasconcelos V."/>
            <person name="Leao P.N."/>
        </authorList>
    </citation>
    <scope>NUCLEOTIDE SEQUENCE</scope>
    <source>
        <strain evidence="6">LEGE 07157</strain>
    </source>
</reference>
<dbReference type="FunFam" id="3.40.190.290:FF:000001">
    <property type="entry name" value="Transcriptional regulator, LysR family"/>
    <property type="match status" value="1"/>
</dbReference>
<dbReference type="Gene3D" id="3.40.190.290">
    <property type="match status" value="1"/>
</dbReference>
<proteinExistence type="inferred from homology"/>
<dbReference type="CDD" id="cd08422">
    <property type="entry name" value="PBP2_CrgA_like"/>
    <property type="match status" value="1"/>
</dbReference>
<name>A0A8J7DV71_9CYAN</name>
<dbReference type="PANTHER" id="PTHR30537">
    <property type="entry name" value="HTH-TYPE TRANSCRIPTIONAL REGULATOR"/>
    <property type="match status" value="1"/>
</dbReference>
<evidence type="ECO:0000256" key="4">
    <source>
        <dbReference type="ARBA" id="ARBA00023163"/>
    </source>
</evidence>
<dbReference type="AlphaFoldDB" id="A0A8J7DV71"/>
<feature type="domain" description="HTH lysR-type" evidence="5">
    <location>
        <begin position="1"/>
        <end position="59"/>
    </location>
</feature>
<dbReference type="InterPro" id="IPR005119">
    <property type="entry name" value="LysR_subst-bd"/>
</dbReference>
<dbReference type="InterPro" id="IPR058163">
    <property type="entry name" value="LysR-type_TF_proteobact-type"/>
</dbReference>
<organism evidence="6 7">
    <name type="scientific">Lusitaniella coriacea LEGE 07157</name>
    <dbReference type="NCBI Taxonomy" id="945747"/>
    <lineage>
        <taxon>Bacteria</taxon>
        <taxon>Bacillati</taxon>
        <taxon>Cyanobacteriota</taxon>
        <taxon>Cyanophyceae</taxon>
        <taxon>Spirulinales</taxon>
        <taxon>Lusitaniellaceae</taxon>
        <taxon>Lusitaniella</taxon>
    </lineage>
</organism>
<dbReference type="PANTHER" id="PTHR30537:SF5">
    <property type="entry name" value="HTH-TYPE TRANSCRIPTIONAL ACTIVATOR TTDR-RELATED"/>
    <property type="match status" value="1"/>
</dbReference>
<keyword evidence="7" id="KW-1185">Reference proteome</keyword>
<gene>
    <name evidence="6" type="ORF">IQ249_06885</name>
</gene>
<evidence type="ECO:0000256" key="3">
    <source>
        <dbReference type="ARBA" id="ARBA00023125"/>
    </source>
</evidence>
<dbReference type="InterPro" id="IPR036390">
    <property type="entry name" value="WH_DNA-bd_sf"/>
</dbReference>
<dbReference type="RefSeq" id="WP_194028712.1">
    <property type="nucleotide sequence ID" value="NZ_JADEWZ010000008.1"/>
</dbReference>
<evidence type="ECO:0000259" key="5">
    <source>
        <dbReference type="PROSITE" id="PS50931"/>
    </source>
</evidence>
<dbReference type="InterPro" id="IPR036388">
    <property type="entry name" value="WH-like_DNA-bd_sf"/>
</dbReference>
<evidence type="ECO:0000256" key="2">
    <source>
        <dbReference type="ARBA" id="ARBA00023015"/>
    </source>
</evidence>
<dbReference type="GO" id="GO:0006351">
    <property type="term" value="P:DNA-templated transcription"/>
    <property type="evidence" value="ECO:0007669"/>
    <property type="project" value="TreeGrafter"/>
</dbReference>
<accession>A0A8J7DV71</accession>
<comment type="caution">
    <text evidence="6">The sequence shown here is derived from an EMBL/GenBank/DDBJ whole genome shotgun (WGS) entry which is preliminary data.</text>
</comment>
<dbReference type="GO" id="GO:0043565">
    <property type="term" value="F:sequence-specific DNA binding"/>
    <property type="evidence" value="ECO:0007669"/>
    <property type="project" value="TreeGrafter"/>
</dbReference>
<dbReference type="Gene3D" id="1.10.10.10">
    <property type="entry name" value="Winged helix-like DNA-binding domain superfamily/Winged helix DNA-binding domain"/>
    <property type="match status" value="1"/>
</dbReference>
<dbReference type="GO" id="GO:0003700">
    <property type="term" value="F:DNA-binding transcription factor activity"/>
    <property type="evidence" value="ECO:0007669"/>
    <property type="project" value="InterPro"/>
</dbReference>
<dbReference type="SUPFAM" id="SSF53850">
    <property type="entry name" value="Periplasmic binding protein-like II"/>
    <property type="match status" value="1"/>
</dbReference>
<evidence type="ECO:0000313" key="6">
    <source>
        <dbReference type="EMBL" id="MBE9115619.1"/>
    </source>
</evidence>
<dbReference type="Pfam" id="PF03466">
    <property type="entry name" value="LysR_substrate"/>
    <property type="match status" value="1"/>
</dbReference>
<dbReference type="FunFam" id="1.10.10.10:FF:000001">
    <property type="entry name" value="LysR family transcriptional regulator"/>
    <property type="match status" value="1"/>
</dbReference>
<evidence type="ECO:0000313" key="7">
    <source>
        <dbReference type="Proteomes" id="UP000654482"/>
    </source>
</evidence>
<keyword evidence="3" id="KW-0238">DNA-binding</keyword>
<sequence length="302" mass="33860">MDKFESLRAFSRVVEEGGFAAAARKMEMSRSAVNKLVANLENELGVQLLYRTTRKVTPTDTGRAFYERCVEILTSLAEAEQLASEQHGEPKGTIKINAPMSFGTLYLGAIASDFMVRYPEIKVQLTLDDRFVDAIAEGYDLVVRIAKPTESASLVVRPIIPIERVLCAAPAYLEKRGIPQHPQDLKQHSCLHYGYLATGSQWQFEDGTERYTIAINGVFCSNNGEVLRDAAVRGLGIALLPRFIVENELNNGTVQQILMNYRLPEIVLSVIYPVNRHLSTKVRLLTEFLEECLKLPQRKSVK</sequence>
<keyword evidence="2" id="KW-0805">Transcription regulation</keyword>
<dbReference type="PROSITE" id="PS50931">
    <property type="entry name" value="HTH_LYSR"/>
    <property type="match status" value="1"/>
</dbReference>
<dbReference type="Proteomes" id="UP000654482">
    <property type="component" value="Unassembled WGS sequence"/>
</dbReference>
<evidence type="ECO:0000256" key="1">
    <source>
        <dbReference type="ARBA" id="ARBA00009437"/>
    </source>
</evidence>
<dbReference type="SUPFAM" id="SSF46785">
    <property type="entry name" value="Winged helix' DNA-binding domain"/>
    <property type="match status" value="1"/>
</dbReference>
<keyword evidence="4" id="KW-0804">Transcription</keyword>
<dbReference type="Pfam" id="PF00126">
    <property type="entry name" value="HTH_1"/>
    <property type="match status" value="1"/>
</dbReference>
<protein>
    <submittedName>
        <fullName evidence="6">LysR family transcriptional regulator</fullName>
    </submittedName>
</protein>
<dbReference type="EMBL" id="JADEWZ010000008">
    <property type="protein sequence ID" value="MBE9115619.1"/>
    <property type="molecule type" value="Genomic_DNA"/>
</dbReference>